<protein>
    <submittedName>
        <fullName evidence="2">Uncharacterized protein</fullName>
    </submittedName>
</protein>
<keyword evidence="1" id="KW-0472">Membrane</keyword>
<organism evidence="2 3">
    <name type="scientific">Porphyromonas miyakawae</name>
    <dbReference type="NCBI Taxonomy" id="3137470"/>
    <lineage>
        <taxon>Bacteria</taxon>
        <taxon>Pseudomonadati</taxon>
        <taxon>Bacteroidota</taxon>
        <taxon>Bacteroidia</taxon>
        <taxon>Bacteroidales</taxon>
        <taxon>Porphyromonadaceae</taxon>
        <taxon>Porphyromonas</taxon>
    </lineage>
</organism>
<dbReference type="EMBL" id="BAAFSF010000004">
    <property type="protein sequence ID" value="GAB1252171.1"/>
    <property type="molecule type" value="Genomic_DNA"/>
</dbReference>
<evidence type="ECO:0000256" key="1">
    <source>
        <dbReference type="SAM" id="Phobius"/>
    </source>
</evidence>
<evidence type="ECO:0000313" key="3">
    <source>
        <dbReference type="Proteomes" id="UP001628220"/>
    </source>
</evidence>
<keyword evidence="1" id="KW-1133">Transmembrane helix</keyword>
<name>A0ABQ0E3B3_9PORP</name>
<dbReference type="RefSeq" id="WP_411915935.1">
    <property type="nucleotide sequence ID" value="NZ_BAAFSF010000004.1"/>
</dbReference>
<keyword evidence="1" id="KW-0812">Transmembrane</keyword>
<feature type="transmembrane region" description="Helical" evidence="1">
    <location>
        <begin position="35"/>
        <end position="56"/>
    </location>
</feature>
<accession>A0ABQ0E3B3</accession>
<gene>
    <name evidence="2" type="ORF">Tsumi_12770</name>
</gene>
<evidence type="ECO:0000313" key="2">
    <source>
        <dbReference type="EMBL" id="GAB1252171.1"/>
    </source>
</evidence>
<dbReference type="Proteomes" id="UP001628220">
    <property type="component" value="Unassembled WGS sequence"/>
</dbReference>
<comment type="caution">
    <text evidence="2">The sequence shown here is derived from an EMBL/GenBank/DDBJ whole genome shotgun (WGS) entry which is preliminary data.</text>
</comment>
<proteinExistence type="predicted"/>
<reference evidence="2 3" key="1">
    <citation type="journal article" date="2025" name="Int. J. Syst. Evol. Microbiol.">
        <title>Desulfovibrio falkowii sp. nov., Porphyromonas miyakawae sp. nov., Mediterraneibacter flintii sp. nov. and Owariibacterium komagatae gen. nov., sp. nov., isolated from human faeces.</title>
        <authorList>
            <person name="Hamaguchi T."/>
            <person name="Ohara M."/>
            <person name="Hisatomi A."/>
            <person name="Sekiguchi K."/>
            <person name="Takeda J.I."/>
            <person name="Ueyama J."/>
            <person name="Ito M."/>
            <person name="Nishiwaki H."/>
            <person name="Ogi T."/>
            <person name="Hirayama M."/>
            <person name="Ohkuma M."/>
            <person name="Sakamoto M."/>
            <person name="Ohno K."/>
        </authorList>
    </citation>
    <scope>NUCLEOTIDE SEQUENCE [LARGE SCALE GENOMIC DNA]</scope>
    <source>
        <strain evidence="2 3">13CB11C</strain>
    </source>
</reference>
<keyword evidence="3" id="KW-1185">Reference proteome</keyword>
<sequence length="66" mass="7168">MKRMAWCQLLLAYLLTLCGIGLLIAAFIVPPQGEIDGSVLGAFGEVMAFVGALMGIDYHYRYGQAE</sequence>